<keyword evidence="8 14" id="KW-0812">Transmembrane</keyword>
<dbReference type="Pfam" id="PF00535">
    <property type="entry name" value="Glycos_transf_2"/>
    <property type="match status" value="1"/>
</dbReference>
<evidence type="ECO:0000313" key="17">
    <source>
        <dbReference type="EMBL" id="PXX07654.1"/>
    </source>
</evidence>
<dbReference type="OrthoDB" id="2369748at2"/>
<feature type="domain" description="GtrA/DPMS transmembrane" evidence="16">
    <location>
        <begin position="286"/>
        <end position="401"/>
    </location>
</feature>
<evidence type="ECO:0000259" key="15">
    <source>
        <dbReference type="Pfam" id="PF00535"/>
    </source>
</evidence>
<keyword evidence="18" id="KW-1185">Reference proteome</keyword>
<protein>
    <recommendedName>
        <fullName evidence="5">dolichyl-phosphate beta-glucosyltransferase</fullName>
        <ecNumber evidence="5">2.4.1.117</ecNumber>
    </recommendedName>
</protein>
<feature type="transmembrane region" description="Helical" evidence="14">
    <location>
        <begin position="381"/>
        <end position="399"/>
    </location>
</feature>
<dbReference type="PANTHER" id="PTHR10859:SF91">
    <property type="entry name" value="DOLICHYL-PHOSPHATE BETA-GLUCOSYLTRANSFERASE"/>
    <property type="match status" value="1"/>
</dbReference>
<keyword evidence="11 14" id="KW-1133">Transmembrane helix</keyword>
<dbReference type="GO" id="GO:0004581">
    <property type="term" value="F:dolichyl-phosphate beta-glucosyltransferase activity"/>
    <property type="evidence" value="ECO:0007669"/>
    <property type="project" value="UniProtKB-EC"/>
</dbReference>
<evidence type="ECO:0000256" key="12">
    <source>
        <dbReference type="ARBA" id="ARBA00023136"/>
    </source>
</evidence>
<evidence type="ECO:0000313" key="18">
    <source>
        <dbReference type="Proteomes" id="UP000247781"/>
    </source>
</evidence>
<comment type="subcellular location">
    <subcellularLocation>
        <location evidence="2">Endoplasmic reticulum membrane</location>
        <topology evidence="2">Single-pass membrane protein</topology>
    </subcellularLocation>
    <subcellularLocation>
        <location evidence="1">Membrane</location>
        <topology evidence="1">Multi-pass membrane protein</topology>
    </subcellularLocation>
</comment>
<evidence type="ECO:0000256" key="11">
    <source>
        <dbReference type="ARBA" id="ARBA00022989"/>
    </source>
</evidence>
<dbReference type="Proteomes" id="UP000247781">
    <property type="component" value="Unassembled WGS sequence"/>
</dbReference>
<keyword evidence="9" id="KW-0256">Endoplasmic reticulum</keyword>
<dbReference type="EC" id="2.4.1.117" evidence="5"/>
<evidence type="ECO:0000256" key="1">
    <source>
        <dbReference type="ARBA" id="ARBA00004141"/>
    </source>
</evidence>
<dbReference type="Gene3D" id="3.90.550.10">
    <property type="entry name" value="Spore Coat Polysaccharide Biosynthesis Protein SpsA, Chain A"/>
    <property type="match status" value="1"/>
</dbReference>
<evidence type="ECO:0000256" key="10">
    <source>
        <dbReference type="ARBA" id="ARBA00022968"/>
    </source>
</evidence>
<dbReference type="AlphaFoldDB" id="A0A318HF98"/>
<dbReference type="SUPFAM" id="SSF53448">
    <property type="entry name" value="Nucleotide-diphospho-sugar transferases"/>
    <property type="match status" value="1"/>
</dbReference>
<evidence type="ECO:0000256" key="7">
    <source>
        <dbReference type="ARBA" id="ARBA00022679"/>
    </source>
</evidence>
<keyword evidence="12 14" id="KW-0472">Membrane</keyword>
<name>A0A318HF98_9MYCO</name>
<dbReference type="InterPro" id="IPR029044">
    <property type="entry name" value="Nucleotide-diphossugar_trans"/>
</dbReference>
<organism evidence="17 18">
    <name type="scientific">Mycolicibacterium moriokaense</name>
    <dbReference type="NCBI Taxonomy" id="39691"/>
    <lineage>
        <taxon>Bacteria</taxon>
        <taxon>Bacillati</taxon>
        <taxon>Actinomycetota</taxon>
        <taxon>Actinomycetes</taxon>
        <taxon>Mycobacteriales</taxon>
        <taxon>Mycobacteriaceae</taxon>
        <taxon>Mycolicibacterium</taxon>
    </lineage>
</organism>
<gene>
    <name evidence="17" type="ORF">C8E89_11039</name>
</gene>
<evidence type="ECO:0000256" key="13">
    <source>
        <dbReference type="ARBA" id="ARBA00045097"/>
    </source>
</evidence>
<evidence type="ECO:0000256" key="2">
    <source>
        <dbReference type="ARBA" id="ARBA00004389"/>
    </source>
</evidence>
<comment type="catalytic activity">
    <reaction evidence="13">
        <text>a di-trans,poly-cis-dolichyl phosphate + UDP-alpha-D-glucose = a di-trans,poly-cis-dolichyl beta-D-glucosyl phosphate + UDP</text>
        <dbReference type="Rhea" id="RHEA:15401"/>
        <dbReference type="Rhea" id="RHEA-COMP:19498"/>
        <dbReference type="Rhea" id="RHEA-COMP:19502"/>
        <dbReference type="ChEBI" id="CHEBI:57525"/>
        <dbReference type="ChEBI" id="CHEBI:57683"/>
        <dbReference type="ChEBI" id="CHEBI:58223"/>
        <dbReference type="ChEBI" id="CHEBI:58885"/>
        <dbReference type="EC" id="2.4.1.117"/>
    </reaction>
    <physiologicalReaction direction="left-to-right" evidence="13">
        <dbReference type="Rhea" id="RHEA:15402"/>
    </physiologicalReaction>
</comment>
<dbReference type="GO" id="GO:0006487">
    <property type="term" value="P:protein N-linked glycosylation"/>
    <property type="evidence" value="ECO:0007669"/>
    <property type="project" value="TreeGrafter"/>
</dbReference>
<dbReference type="FunFam" id="3.90.550.10:FF:000131">
    <property type="entry name" value="Glycosyl transferase"/>
    <property type="match status" value="1"/>
</dbReference>
<keyword evidence="10" id="KW-0735">Signal-anchor</keyword>
<dbReference type="PANTHER" id="PTHR10859">
    <property type="entry name" value="GLYCOSYL TRANSFERASE"/>
    <property type="match status" value="1"/>
</dbReference>
<feature type="transmembrane region" description="Helical" evidence="14">
    <location>
        <begin position="350"/>
        <end position="369"/>
    </location>
</feature>
<dbReference type="GO" id="GO:0016020">
    <property type="term" value="C:membrane"/>
    <property type="evidence" value="ECO:0007669"/>
    <property type="project" value="UniProtKB-SubCell"/>
</dbReference>
<dbReference type="CDD" id="cd04188">
    <property type="entry name" value="DPG_synthase"/>
    <property type="match status" value="1"/>
</dbReference>
<evidence type="ECO:0000256" key="3">
    <source>
        <dbReference type="ARBA" id="ARBA00004922"/>
    </source>
</evidence>
<evidence type="ECO:0000259" key="16">
    <source>
        <dbReference type="Pfam" id="PF04138"/>
    </source>
</evidence>
<accession>A0A318HF98</accession>
<proteinExistence type="inferred from homology"/>
<sequence length="405" mass="43524">MTDLAGCRPAEVAPRLDATRTYVLDIVIPVYNEEHHLPGSVRRLHHFLATEVPYPSQITIADNASTDSTLAVAQALADELPDVDVIHLDAKGRGGALYTAWMSSQADVVAYMDVDLSTDLSALMPLVAPLISCHSDVAIGSRLAASSRVVRGPKREFVSRSYNLILRGVLGARFSDAQCGFKAVRADVARQLLPLVVDTGWFFDTELLVIAERAGLRIHEVPVDWVDDPDSRVDIINTAINDLKGCWRVGRALATGALPLRELQRSLGREPLVPGVPQGMVGQMVRFGIVGIASTLAFALLYLLLHPAMGAQAANLTALLLTAIANTAANRAFTFGIHGRTGVARHQLSGLLVFMFGLAITSGSLFVLHRFDPTVGKGVELSVLVAANLVATLVRFVALRRVFSA</sequence>
<dbReference type="InterPro" id="IPR007267">
    <property type="entry name" value="GtrA_DPMS_TM"/>
</dbReference>
<evidence type="ECO:0000256" key="6">
    <source>
        <dbReference type="ARBA" id="ARBA00022676"/>
    </source>
</evidence>
<comment type="caution">
    <text evidence="17">The sequence shown here is derived from an EMBL/GenBank/DDBJ whole genome shotgun (WGS) entry which is preliminary data.</text>
</comment>
<comment type="pathway">
    <text evidence="3">Protein modification; protein glycosylation.</text>
</comment>
<dbReference type="EMBL" id="QJJU01000010">
    <property type="protein sequence ID" value="PXX07654.1"/>
    <property type="molecule type" value="Genomic_DNA"/>
</dbReference>
<evidence type="ECO:0000256" key="4">
    <source>
        <dbReference type="ARBA" id="ARBA00006739"/>
    </source>
</evidence>
<feature type="domain" description="Glycosyltransferase 2-like" evidence="15">
    <location>
        <begin position="26"/>
        <end position="192"/>
    </location>
</feature>
<evidence type="ECO:0000256" key="8">
    <source>
        <dbReference type="ARBA" id="ARBA00022692"/>
    </source>
</evidence>
<feature type="transmembrane region" description="Helical" evidence="14">
    <location>
        <begin position="287"/>
        <end position="305"/>
    </location>
</feature>
<dbReference type="InterPro" id="IPR001173">
    <property type="entry name" value="Glyco_trans_2-like"/>
</dbReference>
<evidence type="ECO:0000256" key="5">
    <source>
        <dbReference type="ARBA" id="ARBA00012583"/>
    </source>
</evidence>
<feature type="transmembrane region" description="Helical" evidence="14">
    <location>
        <begin position="311"/>
        <end position="329"/>
    </location>
</feature>
<dbReference type="RefSeq" id="WP_110317028.1">
    <property type="nucleotide sequence ID" value="NZ_QJJU01000010.1"/>
</dbReference>
<dbReference type="Pfam" id="PF04138">
    <property type="entry name" value="GtrA_DPMS_TM"/>
    <property type="match status" value="1"/>
</dbReference>
<reference evidence="18" key="1">
    <citation type="submission" date="2018-05" db="EMBL/GenBank/DDBJ databases">
        <authorList>
            <person name="Deangelis K."/>
            <person name="Huntemann M."/>
            <person name="Clum A."/>
            <person name="Pillay M."/>
            <person name="Palaniappan K."/>
            <person name="Varghese N."/>
            <person name="Mikhailova N."/>
            <person name="Stamatis D."/>
            <person name="Reddy T."/>
            <person name="Daum C."/>
            <person name="Shapiro N."/>
            <person name="Ivanova N."/>
            <person name="Kyrpides N."/>
            <person name="Woyke T."/>
        </authorList>
    </citation>
    <scope>NUCLEOTIDE SEQUENCE [LARGE SCALE GENOMIC DNA]</scope>
    <source>
        <strain evidence="18">GAS496</strain>
    </source>
</reference>
<dbReference type="InterPro" id="IPR035518">
    <property type="entry name" value="DPG_synthase"/>
</dbReference>
<comment type="similarity">
    <text evidence="4">Belongs to the glycosyltransferase 2 family.</text>
</comment>
<reference evidence="17 18" key="2">
    <citation type="submission" date="2018-06" db="EMBL/GenBank/DDBJ databases">
        <title>Sequencing of bacterial isolates from soil warming experiment in Harvard Forest, Massachusetts, USA.</title>
        <authorList>
            <person name="Deangelis K.PhD."/>
        </authorList>
    </citation>
    <scope>NUCLEOTIDE SEQUENCE [LARGE SCALE GENOMIC DNA]</scope>
    <source>
        <strain evidence="17 18">GAS496</strain>
    </source>
</reference>
<evidence type="ECO:0000256" key="14">
    <source>
        <dbReference type="SAM" id="Phobius"/>
    </source>
</evidence>
<evidence type="ECO:0000256" key="9">
    <source>
        <dbReference type="ARBA" id="ARBA00022824"/>
    </source>
</evidence>
<keyword evidence="7" id="KW-0808">Transferase</keyword>
<dbReference type="GO" id="GO:0000271">
    <property type="term" value="P:polysaccharide biosynthetic process"/>
    <property type="evidence" value="ECO:0007669"/>
    <property type="project" value="InterPro"/>
</dbReference>
<keyword evidence="6" id="KW-0328">Glycosyltransferase</keyword>